<comment type="caution">
    <text evidence="3">The sequence shown here is derived from an EMBL/GenBank/DDBJ whole genome shotgun (WGS) entry which is preliminary data.</text>
</comment>
<dbReference type="SUPFAM" id="SSF53300">
    <property type="entry name" value="vWA-like"/>
    <property type="match status" value="1"/>
</dbReference>
<dbReference type="Pfam" id="PF25462">
    <property type="entry name" value="Beta-barrel_INTS6"/>
    <property type="match status" value="1"/>
</dbReference>
<dbReference type="InterPro" id="IPR051113">
    <property type="entry name" value="Integrator_subunit6"/>
</dbReference>
<dbReference type="PANTHER" id="PTHR12957:SF2">
    <property type="entry name" value="INTEGRATOR COMPLEX SUBUNIT 6"/>
    <property type="match status" value="1"/>
</dbReference>
<evidence type="ECO:0000259" key="2">
    <source>
        <dbReference type="PROSITE" id="PS50234"/>
    </source>
</evidence>
<dbReference type="Pfam" id="PF13519">
    <property type="entry name" value="VWA_2"/>
    <property type="match status" value="1"/>
</dbReference>
<name>A0ABD3G470_9STRA</name>
<dbReference type="EMBL" id="JBIMZQ010000002">
    <property type="protein sequence ID" value="KAL3673937.1"/>
    <property type="molecule type" value="Genomic_DNA"/>
</dbReference>
<dbReference type="FunFam" id="3.40.50.410:FF:000010">
    <property type="entry name" value="Integrator complex subunit 6 like"/>
    <property type="match status" value="1"/>
</dbReference>
<dbReference type="InterPro" id="IPR002035">
    <property type="entry name" value="VWF_A"/>
</dbReference>
<dbReference type="PROSITE" id="PS50234">
    <property type="entry name" value="VWFA"/>
    <property type="match status" value="1"/>
</dbReference>
<dbReference type="InterPro" id="IPR057413">
    <property type="entry name" value="Beta-barrel_INTS6"/>
</dbReference>
<dbReference type="InterPro" id="IPR036465">
    <property type="entry name" value="vWFA_dom_sf"/>
</dbReference>
<evidence type="ECO:0000313" key="4">
    <source>
        <dbReference type="Proteomes" id="UP001632037"/>
    </source>
</evidence>
<feature type="compositionally biased region" description="Low complexity" evidence="1">
    <location>
        <begin position="707"/>
        <end position="739"/>
    </location>
</feature>
<evidence type="ECO:0000256" key="1">
    <source>
        <dbReference type="SAM" id="MobiDB-lite"/>
    </source>
</evidence>
<keyword evidence="4" id="KW-1185">Reference proteome</keyword>
<dbReference type="CDD" id="cd00198">
    <property type="entry name" value="vWFA"/>
    <property type="match status" value="1"/>
</dbReference>
<feature type="compositionally biased region" description="Low complexity" evidence="1">
    <location>
        <begin position="61"/>
        <end position="73"/>
    </location>
</feature>
<feature type="compositionally biased region" description="Polar residues" evidence="1">
    <location>
        <begin position="527"/>
        <end position="536"/>
    </location>
</feature>
<organism evidence="3 4">
    <name type="scientific">Phytophthora oleae</name>
    <dbReference type="NCBI Taxonomy" id="2107226"/>
    <lineage>
        <taxon>Eukaryota</taxon>
        <taxon>Sar</taxon>
        <taxon>Stramenopiles</taxon>
        <taxon>Oomycota</taxon>
        <taxon>Peronosporomycetes</taxon>
        <taxon>Peronosporales</taxon>
        <taxon>Peronosporaceae</taxon>
        <taxon>Phytophthora</taxon>
    </lineage>
</organism>
<protein>
    <recommendedName>
        <fullName evidence="2">VWFA domain-containing protein</fullName>
    </recommendedName>
</protein>
<reference evidence="3 4" key="1">
    <citation type="submission" date="2024-09" db="EMBL/GenBank/DDBJ databases">
        <title>Genome sequencing and assembly of Phytophthora oleae, isolate VK10A, causative agent of rot of olive drupes.</title>
        <authorList>
            <person name="Conti Taguali S."/>
            <person name="Riolo M."/>
            <person name="La Spada F."/>
            <person name="Cacciola S.O."/>
            <person name="Dionisio G."/>
        </authorList>
    </citation>
    <scope>NUCLEOTIDE SEQUENCE [LARGE SCALE GENOMIC DNA]</scope>
    <source>
        <strain evidence="3 4">VK10A</strain>
    </source>
</reference>
<feature type="region of interest" description="Disordered" evidence="1">
    <location>
        <begin position="491"/>
        <end position="536"/>
    </location>
</feature>
<feature type="domain" description="VWFA" evidence="2">
    <location>
        <begin position="2"/>
        <end position="237"/>
    </location>
</feature>
<accession>A0ABD3G470</accession>
<feature type="region of interest" description="Disordered" evidence="1">
    <location>
        <begin position="672"/>
        <end position="750"/>
    </location>
</feature>
<feature type="region of interest" description="Disordered" evidence="1">
    <location>
        <begin position="56"/>
        <end position="76"/>
    </location>
</feature>
<gene>
    <name evidence="3" type="ORF">V7S43_001624</name>
</gene>
<dbReference type="Proteomes" id="UP001632037">
    <property type="component" value="Unassembled WGS sequence"/>
</dbReference>
<proteinExistence type="predicted"/>
<evidence type="ECO:0000313" key="3">
    <source>
        <dbReference type="EMBL" id="KAL3673937.1"/>
    </source>
</evidence>
<dbReference type="AlphaFoldDB" id="A0ABD3G470"/>
<dbReference type="Gene3D" id="3.40.50.410">
    <property type="entry name" value="von Willebrand factor, type A domain"/>
    <property type="match status" value="1"/>
</dbReference>
<feature type="compositionally biased region" description="Low complexity" evidence="1">
    <location>
        <begin position="496"/>
        <end position="526"/>
    </location>
</feature>
<feature type="compositionally biased region" description="Basic residues" evidence="1">
    <location>
        <begin position="681"/>
        <end position="706"/>
    </location>
</feature>
<sequence length="880" mass="96748">MLVTFVLDTSASMNQSTSSGMTLLDYAKSAVERFVKRVRDPSRRYQHHFMLLSTGRDVRPPKSASKSSSSDAPYTGRVRVGWDQSTNKEAFLRELKNLRATDLSDVGAALKQSFELMNQIRLQFNWDSYALGRAPWNTNVSVCVLLTDATTLSSADGLVQDALVIAPSNAVGADLTYEPYRWDQRLFTVALKLSATMNGVKGQPTVPADLMALSEATGGMLYMPTSKPAVEQSIDQIILKLKAGAVVKFKCEAMEGEAEFPFTRNIIAPIPSGKEFCWPVAEAFWLDRNTVALPTREAHPTLVYSRTVENAIEAATSHMLLDTLKFPADNYALEMAINPGPSRGQRWLVYIQGSKGDGRLGDPIGMLRASNSGPGVPSSNAMLVLLPYNFPKLFSLLVEVARVYQASGQNINSASGTWMFQAKAMPSSWREAFSAYLSGCPLYYYAPLKKALRKYNLHDMVPEVQDLGRSYQISNFLSRLREQAIAESDSNNKLFSRTSRSDASSSSSGLRSSGIPDSSPSASPISTRDTTGTNQGDATLDAIATLSLQDLRAAHQKSKALFFEKSSKHHFQVALPRVTAPKDDAAPLKLAPSWRAVEEDEKHCQPIDVMSDYESRLVKKEALRNPLAEAEPDEDTPTGLRRRQLSFNLGNPYKKSSSKASNVYQNEAADEAAALGGQSPKRQRTRKRSSQLKRDKKHSKRSHRVRGSPSFKSSPGSPSHSPSFPVSSTSSTISSPGRSDSGDSVMTDSSVGSNYSVKAETAQMLGIPLHDSDFVEDEKSSSFVRLVYGVLAENWESWSTIIRLIKARSTTQQEKEFVVSGLRSMKGGPTAVKTYIEQAINYSQQFRQKALEQQLRQLLDEVTKSKPDVSTDAHMQEAAA</sequence>
<dbReference type="PANTHER" id="PTHR12957">
    <property type="entry name" value="DEAD/H BOX POLYPEPTIDE 26/DICE1-RELATED"/>
    <property type="match status" value="1"/>
</dbReference>